<dbReference type="Gene3D" id="1.25.10.10">
    <property type="entry name" value="Leucine-rich Repeat Variant"/>
    <property type="match status" value="1"/>
</dbReference>
<comment type="subcellular location">
    <subcellularLocation>
        <location evidence="1">Nucleus</location>
    </subcellularLocation>
</comment>
<evidence type="ECO:0000259" key="5">
    <source>
        <dbReference type="Pfam" id="PF11935"/>
    </source>
</evidence>
<evidence type="ECO:0000256" key="3">
    <source>
        <dbReference type="ARBA" id="ARBA00023242"/>
    </source>
</evidence>
<evidence type="ECO:0000256" key="2">
    <source>
        <dbReference type="ARBA" id="ARBA00022664"/>
    </source>
</evidence>
<feature type="region of interest" description="Disordered" evidence="4">
    <location>
        <begin position="306"/>
        <end position="325"/>
    </location>
</feature>
<reference evidence="6 7" key="1">
    <citation type="journal article" date="2014" name="Genome Biol. Evol.">
        <title>Comparative genomics and transcriptomics analyses reveal divergent lifestyle features of nematode endoparasitic fungus Hirsutella minnesotensis.</title>
        <authorList>
            <person name="Lai Y."/>
            <person name="Liu K."/>
            <person name="Zhang X."/>
            <person name="Zhang X."/>
            <person name="Li K."/>
            <person name="Wang N."/>
            <person name="Shu C."/>
            <person name="Wu Y."/>
            <person name="Wang C."/>
            <person name="Bushley K.E."/>
            <person name="Xiang M."/>
            <person name="Liu X."/>
        </authorList>
    </citation>
    <scope>NUCLEOTIDE SEQUENCE [LARGE SCALE GENOMIC DNA]</scope>
    <source>
        <strain evidence="6 7">3608</strain>
    </source>
</reference>
<feature type="domain" description="Symplekin/Pta1 N-terminal" evidence="5">
    <location>
        <begin position="89"/>
        <end position="308"/>
    </location>
</feature>
<keyword evidence="2" id="KW-0507">mRNA processing</keyword>
<dbReference type="InterPro" id="IPR032460">
    <property type="entry name" value="Symplekin/Pta1_N"/>
</dbReference>
<organism evidence="6 7">
    <name type="scientific">Hirsutella minnesotensis 3608</name>
    <dbReference type="NCBI Taxonomy" id="1043627"/>
    <lineage>
        <taxon>Eukaryota</taxon>
        <taxon>Fungi</taxon>
        <taxon>Dikarya</taxon>
        <taxon>Ascomycota</taxon>
        <taxon>Pezizomycotina</taxon>
        <taxon>Sordariomycetes</taxon>
        <taxon>Hypocreomycetidae</taxon>
        <taxon>Hypocreales</taxon>
        <taxon>Ophiocordycipitaceae</taxon>
        <taxon>Hirsutella</taxon>
    </lineage>
</organism>
<dbReference type="InterPro" id="IPR011989">
    <property type="entry name" value="ARM-like"/>
</dbReference>
<dbReference type="GO" id="GO:0005847">
    <property type="term" value="C:mRNA cleavage and polyadenylation specificity factor complex"/>
    <property type="evidence" value="ECO:0007669"/>
    <property type="project" value="TreeGrafter"/>
</dbReference>
<dbReference type="EMBL" id="KQ030534">
    <property type="protein sequence ID" value="KJZ73481.1"/>
    <property type="molecule type" value="Genomic_DNA"/>
</dbReference>
<keyword evidence="7" id="KW-1185">Reference proteome</keyword>
<dbReference type="AlphaFoldDB" id="A0A0F7ZI73"/>
<dbReference type="GO" id="GO:0006397">
    <property type="term" value="P:mRNA processing"/>
    <property type="evidence" value="ECO:0007669"/>
    <property type="project" value="UniProtKB-KW"/>
</dbReference>
<dbReference type="PANTHER" id="PTHR15245:SF20">
    <property type="entry name" value="SYMPLEKIN"/>
    <property type="match status" value="1"/>
</dbReference>
<name>A0A0F7ZI73_9HYPO</name>
<dbReference type="Proteomes" id="UP000054481">
    <property type="component" value="Unassembled WGS sequence"/>
</dbReference>
<protein>
    <recommendedName>
        <fullName evidence="5">Symplekin/Pta1 N-terminal domain-containing protein</fullName>
    </recommendedName>
</protein>
<proteinExistence type="predicted"/>
<dbReference type="PANTHER" id="PTHR15245">
    <property type="entry name" value="SYMPLEKIN-RELATED"/>
    <property type="match status" value="1"/>
</dbReference>
<dbReference type="Pfam" id="PF11935">
    <property type="entry name" value="SYMPK_PTA1_N"/>
    <property type="match status" value="1"/>
</dbReference>
<dbReference type="InterPro" id="IPR021850">
    <property type="entry name" value="Symplekin/Pta1"/>
</dbReference>
<accession>A0A0F7ZI73</accession>
<sequence length="725" mass="79881">MSSTLSVPEQIRQLNDARKLVLGDVKYYPSVVRGILPIIGPTAPIELRQWGAEFLAEAFSTPALPNGEKETMQPYVLATLESLTEEREDAYVLRSVIQTAASIYPLALRWIINNGYDTVTWEKMVSIKQKILRIWDNAVPSVRICCVKFAQRIVLAQSAASSSEFRHGGALDVSLDKVPPNHQTLDAQTLEAEAMGLLDRMLTVLQGGSDALVVDATLNCLSIMARTRPATSGRIISALLNFNPLQAANSPITPKTRVMIKSMEKTSRLLLIHLSKRDPHNPIVARIQQHVERTMRAVAEVIDDSTKKRQLEPQQQEGVEAKRQRTAGTHIAIRPLGPGPHTLGDVFTLITNDDLKTFDISQLPLPLVAKVSVTALAGLDPEILTKAIAGVRGRLIELMNAPAPELNPNTAPLGVEDDEDDDYEPDFYQAEDTEQILNKLDGTSAALDLPNLDGSLALASFSLPQPAELTRDVALRAGSETVSRVVDMMKSLDEPAVKKTKAGFSRLAASSGSRDAWMSILTRLATRSSAGLEEISVKGEDDESLGADRLNNSIREVLYNYIMEDFRKHIDVAVSWLCEEWYNDKIQARSQGDHPAYYQKCTLRLLEGFLPYLHPQDKILTRFLSEIPELNQEILSRVKDMCRDPSVTQLALTSLLYLVIMRPPVREIALDTVQDIWTEYEDARPMAAKYLAKYRSAFLEAANASKEDGDGATPAGAAAAAAIAT</sequence>
<dbReference type="SUPFAM" id="SSF48371">
    <property type="entry name" value="ARM repeat"/>
    <property type="match status" value="1"/>
</dbReference>
<gene>
    <name evidence="6" type="ORF">HIM_07037</name>
</gene>
<evidence type="ECO:0000256" key="1">
    <source>
        <dbReference type="ARBA" id="ARBA00004123"/>
    </source>
</evidence>
<evidence type="ECO:0000313" key="6">
    <source>
        <dbReference type="EMBL" id="KJZ73481.1"/>
    </source>
</evidence>
<keyword evidence="3" id="KW-0539">Nucleus</keyword>
<evidence type="ECO:0000313" key="7">
    <source>
        <dbReference type="Proteomes" id="UP000054481"/>
    </source>
</evidence>
<evidence type="ECO:0000256" key="4">
    <source>
        <dbReference type="SAM" id="MobiDB-lite"/>
    </source>
</evidence>
<dbReference type="OrthoDB" id="331600at2759"/>
<dbReference type="InterPro" id="IPR016024">
    <property type="entry name" value="ARM-type_fold"/>
</dbReference>